<sequence length="1069" mass="121584">MRVVTESRPQSGRCLGSIDPDIRVTPQVDSCSTDRLKRKPSLSPSRGCYRVFLSIFATVCVTRGMQHAFFCSNADTPEAQFKNAAVHEQRARAAEKAASVATEISVERGDEHVQKKKSSSFYSRENYKPPDFVIESVYLDFDLDETETRVKAALTMYRKPGRPVVNLVLDGDGLIAEKVSVSYERENANEAGNGSKKVSVEATQTFPLSSPDAGNQETRQAYFRSENGSSSPSDKEMISPRPGIAVEKSGSLLICKDILPSESEQRFVVKTQVRIRPQDNSRLSGLYVSDGVLVTHNEAQGFRRITFFLDRPDVMTQWRVRLTARKQDYPVLLSNGELVESGDDPTDPEKHFSVFSDPHKKPSYLFALVAGKLHSVGHDYEKRDKSLVKVSVWSTPENVAKLSWALQSIIRAMKGDEILFGRDYDSDVFHIVCVNGFNAGAMENKGLNIFNCDSLLADPTTTTDEEYRRILRVVAHEYFHNWSGNRVTLRDWTELTLKEGLTVYREQEFMGSQYSSGVARVEDARLVLSQQFREDSGPLAHPVRPDHYASVDNLYSVTVYKKGAEIFRMYATLLGPSAFRKGLNLYFSRYDGQAATCENFRSAMEEASGRNLSQFFLWYTREGTPEVEITGFTFDKTRKQFSFTVTQKPPPMSDYEIRMYGQKAQFLHIPIRVSFINRRTKKPELYMGQRTTVLELRGETQTFTFTDMEEEPLVAPLQSFSAPVKLTVPSQTEEDLAILIGASFDPFTRWNAFQFLALQILKERMATKKKETSGVLSPAFQQGLHFALRDMPLSPAFTALLLTLPSYSRLEQDAPRPLDPDAIISARRSLLRDIYYFHRNALDEAYVATTIPKVDDRERDRQLESAEDPEQWQRRALRSILLEYVTANRDERSAKLALKHFKDARVMTDKIAALHVLVDLPFNKEREEALHLFYEEARGNPQLLTKWFALQARSSLPETLDRIRELEKHPEYKPLVPNFVRALYSTFMHGNPSVFHRRDGAGYELAFVFLQSMDRINPRTASRAATAFLSWKKYDKERQGRARSVLERLANLPGISNDLKDVVDRALAA</sequence>
<dbReference type="PANTHER" id="PTHR46322">
    <property type="entry name" value="PUROMYCIN-SENSITIVE AMINOPEPTIDASE"/>
    <property type="match status" value="1"/>
</dbReference>
<comment type="cofactor">
    <cofactor evidence="1">
        <name>Zn(2+)</name>
        <dbReference type="ChEBI" id="CHEBI:29105"/>
    </cofactor>
</comment>
<dbReference type="Pfam" id="PF17432">
    <property type="entry name" value="DUF3458_C"/>
    <property type="match status" value="1"/>
</dbReference>
<dbReference type="PANTHER" id="PTHR46322:SF1">
    <property type="entry name" value="PUROMYCIN-SENSITIVE AMINOPEPTIDASE"/>
    <property type="match status" value="1"/>
</dbReference>
<evidence type="ECO:0000256" key="7">
    <source>
        <dbReference type="ARBA" id="ARBA00022833"/>
    </source>
</evidence>
<dbReference type="InterPro" id="IPR045357">
    <property type="entry name" value="Aminopeptidase_N-like_N"/>
</dbReference>
<accession>A0A086JWC5</accession>
<evidence type="ECO:0000256" key="2">
    <source>
        <dbReference type="ARBA" id="ARBA00010136"/>
    </source>
</evidence>
<feature type="domain" description="Peptidase M1 alanyl aminopeptidase Ig-like fold" evidence="10">
    <location>
        <begin position="623"/>
        <end position="727"/>
    </location>
</feature>
<dbReference type="GO" id="GO:0008237">
    <property type="term" value="F:metallopeptidase activity"/>
    <property type="evidence" value="ECO:0007669"/>
    <property type="project" value="UniProtKB-KW"/>
</dbReference>
<evidence type="ECO:0000259" key="9">
    <source>
        <dbReference type="Pfam" id="PF01433"/>
    </source>
</evidence>
<dbReference type="Gene3D" id="2.60.40.1840">
    <property type="match status" value="1"/>
</dbReference>
<comment type="similarity">
    <text evidence="2">Belongs to the peptidase M1 family.</text>
</comment>
<dbReference type="InterPro" id="IPR027268">
    <property type="entry name" value="Peptidase_M4/M1_CTD_sf"/>
</dbReference>
<dbReference type="GO" id="GO:0008270">
    <property type="term" value="F:zinc ion binding"/>
    <property type="evidence" value="ECO:0007669"/>
    <property type="project" value="InterPro"/>
</dbReference>
<dbReference type="InterPro" id="IPR024601">
    <property type="entry name" value="Peptidase_M1_pepN_C"/>
</dbReference>
<evidence type="ECO:0000256" key="3">
    <source>
        <dbReference type="ARBA" id="ARBA00022438"/>
    </source>
</evidence>
<evidence type="ECO:0000313" key="13">
    <source>
        <dbReference type="EMBL" id="KFG36443.1"/>
    </source>
</evidence>
<dbReference type="InterPro" id="IPR038438">
    <property type="entry name" value="PepN_Ig-like_sf"/>
</dbReference>
<reference evidence="13 14" key="1">
    <citation type="submission" date="2014-03" db="EMBL/GenBank/DDBJ databases">
        <authorList>
            <person name="Sibley D."/>
            <person name="Venepally P."/>
            <person name="Karamycheva S."/>
            <person name="Hadjithomas M."/>
            <person name="Khan A."/>
            <person name="Brunk B."/>
            <person name="Roos D."/>
            <person name="Caler E."/>
            <person name="Lorenzi H."/>
        </authorList>
    </citation>
    <scope>NUCLEOTIDE SEQUENCE [LARGE SCALE GENOMIC DNA]</scope>
    <source>
        <strain evidence="14">p89</strain>
    </source>
</reference>
<feature type="domain" description="Peptidase M1 alanyl aminopeptidase C-terminal" evidence="11">
    <location>
        <begin position="734"/>
        <end position="1068"/>
    </location>
</feature>
<dbReference type="AlphaFoldDB" id="A0A086JWC5"/>
<dbReference type="GO" id="GO:0016285">
    <property type="term" value="F:alanyl aminopeptidase activity"/>
    <property type="evidence" value="ECO:0007669"/>
    <property type="project" value="UniProtKB-EC"/>
</dbReference>
<evidence type="ECO:0000256" key="8">
    <source>
        <dbReference type="ARBA" id="ARBA00023049"/>
    </source>
</evidence>
<dbReference type="NCBIfam" id="TIGR02414">
    <property type="entry name" value="pepN_proteo"/>
    <property type="match status" value="1"/>
</dbReference>
<organism evidence="13 14">
    <name type="scientific">Toxoplasma gondii p89</name>
    <dbReference type="NCBI Taxonomy" id="943119"/>
    <lineage>
        <taxon>Eukaryota</taxon>
        <taxon>Sar</taxon>
        <taxon>Alveolata</taxon>
        <taxon>Apicomplexa</taxon>
        <taxon>Conoidasida</taxon>
        <taxon>Coccidia</taxon>
        <taxon>Eucoccidiorida</taxon>
        <taxon>Eimeriorina</taxon>
        <taxon>Sarcocystidae</taxon>
        <taxon>Toxoplasma</taxon>
    </lineage>
</organism>
<keyword evidence="6 13" id="KW-0378">Hydrolase</keyword>
<keyword evidence="7" id="KW-0862">Zinc</keyword>
<dbReference type="Pfam" id="PF17900">
    <property type="entry name" value="Peptidase_M1_N"/>
    <property type="match status" value="1"/>
</dbReference>
<protein>
    <submittedName>
        <fullName evidence="13">Aminopeptidase N protein</fullName>
        <ecNumber evidence="13">3.4.11.2</ecNumber>
    </submittedName>
</protein>
<dbReference type="InterPro" id="IPR001930">
    <property type="entry name" value="Peptidase_M1"/>
</dbReference>
<dbReference type="EC" id="3.4.11.2" evidence="13"/>
<keyword evidence="4" id="KW-0645">Protease</keyword>
<dbReference type="EMBL" id="AEYI02001516">
    <property type="protein sequence ID" value="KFG36443.1"/>
    <property type="molecule type" value="Genomic_DNA"/>
</dbReference>
<comment type="caution">
    <text evidence="13">The sequence shown here is derived from an EMBL/GenBank/DDBJ whole genome shotgun (WGS) entry which is preliminary data.</text>
</comment>
<evidence type="ECO:0000256" key="5">
    <source>
        <dbReference type="ARBA" id="ARBA00022723"/>
    </source>
</evidence>
<dbReference type="OrthoDB" id="10031169at2759"/>
<dbReference type="InterPro" id="IPR014782">
    <property type="entry name" value="Peptidase_M1_dom"/>
</dbReference>
<evidence type="ECO:0000256" key="1">
    <source>
        <dbReference type="ARBA" id="ARBA00001947"/>
    </source>
</evidence>
<dbReference type="Gene3D" id="3.30.2010.30">
    <property type="match status" value="1"/>
</dbReference>
<dbReference type="Pfam" id="PF01433">
    <property type="entry name" value="Peptidase_M1"/>
    <property type="match status" value="1"/>
</dbReference>
<dbReference type="Gene3D" id="1.25.50.10">
    <property type="entry name" value="Peptidase M1, alanyl aminopeptidase, C-terminal domain"/>
    <property type="match status" value="1"/>
</dbReference>
<dbReference type="SUPFAM" id="SSF63737">
    <property type="entry name" value="Leukotriene A4 hydrolase N-terminal domain"/>
    <property type="match status" value="1"/>
</dbReference>
<dbReference type="Gene3D" id="1.10.390.10">
    <property type="entry name" value="Neutral Protease Domain 2"/>
    <property type="match status" value="1"/>
</dbReference>
<feature type="domain" description="Peptidase M1 membrane alanine aminopeptidase" evidence="9">
    <location>
        <begin position="404"/>
        <end position="616"/>
    </location>
</feature>
<evidence type="ECO:0000313" key="14">
    <source>
        <dbReference type="Proteomes" id="UP000028828"/>
    </source>
</evidence>
<feature type="domain" description="Aminopeptidase N-like N-terminal" evidence="12">
    <location>
        <begin position="292"/>
        <end position="365"/>
    </location>
</feature>
<evidence type="ECO:0000259" key="10">
    <source>
        <dbReference type="Pfam" id="PF11940"/>
    </source>
</evidence>
<evidence type="ECO:0000259" key="11">
    <source>
        <dbReference type="Pfam" id="PF17432"/>
    </source>
</evidence>
<dbReference type="InterPro" id="IPR035414">
    <property type="entry name" value="Peptidase_M1_pepN_Ig-like"/>
</dbReference>
<dbReference type="GO" id="GO:0006508">
    <property type="term" value="P:proteolysis"/>
    <property type="evidence" value="ECO:0007669"/>
    <property type="project" value="UniProtKB-KW"/>
</dbReference>
<evidence type="ECO:0000259" key="12">
    <source>
        <dbReference type="Pfam" id="PF17900"/>
    </source>
</evidence>
<evidence type="ECO:0000256" key="4">
    <source>
        <dbReference type="ARBA" id="ARBA00022670"/>
    </source>
</evidence>
<proteinExistence type="inferred from homology"/>
<dbReference type="InterPro" id="IPR037144">
    <property type="entry name" value="Peptidase_M1_pepN_C_sf"/>
</dbReference>
<name>A0A086JWC5_TOXGO</name>
<evidence type="ECO:0000256" key="6">
    <source>
        <dbReference type="ARBA" id="ARBA00022801"/>
    </source>
</evidence>
<dbReference type="Proteomes" id="UP000028828">
    <property type="component" value="Unassembled WGS sequence"/>
</dbReference>
<gene>
    <name evidence="13" type="ORF">TGP89_221310</name>
</gene>
<dbReference type="Gene3D" id="2.60.40.1730">
    <property type="entry name" value="tricorn interacting facor f3 domain"/>
    <property type="match status" value="1"/>
</dbReference>
<dbReference type="CDD" id="cd09600">
    <property type="entry name" value="M1_APN"/>
    <property type="match status" value="1"/>
</dbReference>
<keyword evidence="5" id="KW-0479">Metal-binding</keyword>
<dbReference type="InterPro" id="IPR012779">
    <property type="entry name" value="Peptidase_M1_pepN"/>
</dbReference>
<keyword evidence="8" id="KW-0482">Metalloprotease</keyword>
<dbReference type="PRINTS" id="PR00756">
    <property type="entry name" value="ALADIPTASE"/>
</dbReference>
<keyword evidence="3 13" id="KW-0031">Aminopeptidase</keyword>
<dbReference type="SUPFAM" id="SSF55486">
    <property type="entry name" value="Metalloproteases ('zincins'), catalytic domain"/>
    <property type="match status" value="1"/>
</dbReference>
<dbReference type="Pfam" id="PF11940">
    <property type="entry name" value="DUF3458"/>
    <property type="match status" value="1"/>
</dbReference>
<dbReference type="InterPro" id="IPR042097">
    <property type="entry name" value="Aminopeptidase_N-like_N_sf"/>
</dbReference>
<dbReference type="VEuPathDB" id="ToxoDB:TGP89_221310"/>